<dbReference type="PROSITE" id="PS50011">
    <property type="entry name" value="PROTEIN_KINASE_DOM"/>
    <property type="match status" value="1"/>
</dbReference>
<feature type="compositionally biased region" description="Pro residues" evidence="5">
    <location>
        <begin position="274"/>
        <end position="294"/>
    </location>
</feature>
<evidence type="ECO:0000313" key="9">
    <source>
        <dbReference type="Proteomes" id="UP001501237"/>
    </source>
</evidence>
<evidence type="ECO:0000313" key="8">
    <source>
        <dbReference type="EMBL" id="GAA3197931.1"/>
    </source>
</evidence>
<sequence>MGEPLKPDDPRTLGRFTLRERLGEGGQGIVYLGLDPESGERVAVKVLKAADAEARQRLEREMNAVQRVRRRFCIARVIDFSFEGQRPFVVSEYVEGPSLYERVAQSGPLRDGDLERLLVNTATALIAIHQSGVVHRDLKPANVLLGPDGPRVVDFGIARPVDQHTRSGQLVGTPSYFAPEQLNGVPASQASDIWAWACTMVFAATAFPPFGPFPDDGPNIAAILSRIIREEPRLGHGLDEWEPLLKRCLDKDPARRPTARQVHDLILESDLDIEPPPVPAEPPVSSWQPPPTPGFPAAAPSIPPRPPADLPGAVPLGTPQPPSSWRPPGPPGSRDFTQERTPEPSIPEALPPEPSVPPRFQETIPPGNTPPPFSATPPPFPTTPPPFPGVPARPPAGRRRSKTGPVLAGLVVVLLLAGGGFWFLGREGGPGGGSGIPASFKGTWTGEVRVSNGLYGNHSYATSLTLYEGDTSADAQLTGPSVCPLTLGYQSTKGSSLVFDATGGIAKECPSGKITLTRDGDKIAFRITGPGPVTGDGTLTKQN</sequence>
<dbReference type="Proteomes" id="UP001501237">
    <property type="component" value="Unassembled WGS sequence"/>
</dbReference>
<name>A0ABP6PZR2_9ACTN</name>
<keyword evidence="6" id="KW-0472">Membrane</keyword>
<protein>
    <recommendedName>
        <fullName evidence="7">Protein kinase domain-containing protein</fullName>
    </recommendedName>
</protein>
<dbReference type="SUPFAM" id="SSF56112">
    <property type="entry name" value="Protein kinase-like (PK-like)"/>
    <property type="match status" value="1"/>
</dbReference>
<dbReference type="CDD" id="cd14014">
    <property type="entry name" value="STKc_PknB_like"/>
    <property type="match status" value="1"/>
</dbReference>
<keyword evidence="6" id="KW-0812">Transmembrane</keyword>
<feature type="compositionally biased region" description="Pro residues" evidence="5">
    <location>
        <begin position="367"/>
        <end position="394"/>
    </location>
</feature>
<gene>
    <name evidence="8" type="ORF">GCM10010468_09310</name>
</gene>
<evidence type="ECO:0000256" key="3">
    <source>
        <dbReference type="ARBA" id="ARBA00022777"/>
    </source>
</evidence>
<keyword evidence="9" id="KW-1185">Reference proteome</keyword>
<dbReference type="Gene3D" id="1.10.510.10">
    <property type="entry name" value="Transferase(Phosphotransferase) domain 1"/>
    <property type="match status" value="1"/>
</dbReference>
<evidence type="ECO:0000256" key="6">
    <source>
        <dbReference type="SAM" id="Phobius"/>
    </source>
</evidence>
<keyword evidence="1" id="KW-0808">Transferase</keyword>
<feature type="transmembrane region" description="Helical" evidence="6">
    <location>
        <begin position="406"/>
        <end position="424"/>
    </location>
</feature>
<dbReference type="SMART" id="SM00220">
    <property type="entry name" value="S_TKc"/>
    <property type="match status" value="1"/>
</dbReference>
<dbReference type="InterPro" id="IPR011009">
    <property type="entry name" value="Kinase-like_dom_sf"/>
</dbReference>
<evidence type="ECO:0000256" key="5">
    <source>
        <dbReference type="SAM" id="MobiDB-lite"/>
    </source>
</evidence>
<dbReference type="Pfam" id="PF00069">
    <property type="entry name" value="Pkinase"/>
    <property type="match status" value="1"/>
</dbReference>
<proteinExistence type="predicted"/>
<evidence type="ECO:0000256" key="4">
    <source>
        <dbReference type="ARBA" id="ARBA00022840"/>
    </source>
</evidence>
<evidence type="ECO:0000256" key="1">
    <source>
        <dbReference type="ARBA" id="ARBA00022679"/>
    </source>
</evidence>
<evidence type="ECO:0000259" key="7">
    <source>
        <dbReference type="PROSITE" id="PS50011"/>
    </source>
</evidence>
<dbReference type="Gene3D" id="3.30.200.20">
    <property type="entry name" value="Phosphorylase Kinase, domain 1"/>
    <property type="match status" value="1"/>
</dbReference>
<dbReference type="PANTHER" id="PTHR43289:SF34">
    <property type="entry name" value="SERINE_THREONINE-PROTEIN KINASE YBDM-RELATED"/>
    <property type="match status" value="1"/>
</dbReference>
<feature type="region of interest" description="Disordered" evidence="5">
    <location>
        <begin position="270"/>
        <end position="401"/>
    </location>
</feature>
<keyword evidence="3" id="KW-0418">Kinase</keyword>
<dbReference type="PRINTS" id="PR01217">
    <property type="entry name" value="PRICHEXTENSN"/>
</dbReference>
<keyword evidence="2" id="KW-0547">Nucleotide-binding</keyword>
<feature type="domain" description="Protein kinase" evidence="7">
    <location>
        <begin position="16"/>
        <end position="266"/>
    </location>
</feature>
<accession>A0ABP6PZR2</accession>
<comment type="caution">
    <text evidence="8">The sequence shown here is derived from an EMBL/GenBank/DDBJ whole genome shotgun (WGS) entry which is preliminary data.</text>
</comment>
<dbReference type="RefSeq" id="WP_344822477.1">
    <property type="nucleotide sequence ID" value="NZ_BAAAUV010000002.1"/>
</dbReference>
<reference evidence="9" key="1">
    <citation type="journal article" date="2019" name="Int. J. Syst. Evol. Microbiol.">
        <title>The Global Catalogue of Microorganisms (GCM) 10K type strain sequencing project: providing services to taxonomists for standard genome sequencing and annotation.</title>
        <authorList>
            <consortium name="The Broad Institute Genomics Platform"/>
            <consortium name="The Broad Institute Genome Sequencing Center for Infectious Disease"/>
            <person name="Wu L."/>
            <person name="Ma J."/>
        </authorList>
    </citation>
    <scope>NUCLEOTIDE SEQUENCE [LARGE SCALE GENOMIC DNA]</scope>
    <source>
        <strain evidence="9">JCM 9377</strain>
    </source>
</reference>
<organism evidence="8 9">
    <name type="scientific">Actinocorallia longicatena</name>
    <dbReference type="NCBI Taxonomy" id="111803"/>
    <lineage>
        <taxon>Bacteria</taxon>
        <taxon>Bacillati</taxon>
        <taxon>Actinomycetota</taxon>
        <taxon>Actinomycetes</taxon>
        <taxon>Streptosporangiales</taxon>
        <taxon>Thermomonosporaceae</taxon>
        <taxon>Actinocorallia</taxon>
    </lineage>
</organism>
<dbReference type="PROSITE" id="PS00108">
    <property type="entry name" value="PROTEIN_KINASE_ST"/>
    <property type="match status" value="1"/>
</dbReference>
<dbReference type="PANTHER" id="PTHR43289">
    <property type="entry name" value="MITOGEN-ACTIVATED PROTEIN KINASE KINASE KINASE 20-RELATED"/>
    <property type="match status" value="1"/>
</dbReference>
<dbReference type="EMBL" id="BAAAUV010000002">
    <property type="protein sequence ID" value="GAA3197931.1"/>
    <property type="molecule type" value="Genomic_DNA"/>
</dbReference>
<keyword evidence="4" id="KW-0067">ATP-binding</keyword>
<keyword evidence="6" id="KW-1133">Transmembrane helix</keyword>
<dbReference type="InterPro" id="IPR000719">
    <property type="entry name" value="Prot_kinase_dom"/>
</dbReference>
<dbReference type="InterPro" id="IPR008271">
    <property type="entry name" value="Ser/Thr_kinase_AS"/>
</dbReference>
<evidence type="ECO:0000256" key="2">
    <source>
        <dbReference type="ARBA" id="ARBA00022741"/>
    </source>
</evidence>
<feature type="compositionally biased region" description="Pro residues" evidence="5">
    <location>
        <begin position="318"/>
        <end position="331"/>
    </location>
</feature>